<dbReference type="InterPro" id="IPR011066">
    <property type="entry name" value="MscS_channel_C_sf"/>
</dbReference>
<dbReference type="Gene3D" id="1.10.287.1260">
    <property type="match status" value="1"/>
</dbReference>
<reference evidence="11 12" key="1">
    <citation type="submission" date="2018-09" db="EMBL/GenBank/DDBJ databases">
        <title>Phylogeny of the Shewanellaceae, and recommendation for two new genera, Pseudoshewanella and Parashewanella.</title>
        <authorList>
            <person name="Wang G."/>
        </authorList>
    </citation>
    <scope>NUCLEOTIDE SEQUENCE [LARGE SCALE GENOMIC DNA]</scope>
    <source>
        <strain evidence="11 12">C51</strain>
    </source>
</reference>
<keyword evidence="4 7" id="KW-0812">Transmembrane</keyword>
<dbReference type="Pfam" id="PF00924">
    <property type="entry name" value="MS_channel_2nd"/>
    <property type="match status" value="1"/>
</dbReference>
<keyword evidence="7" id="KW-0406">Ion transport</keyword>
<dbReference type="Pfam" id="PF21082">
    <property type="entry name" value="MS_channel_3rd"/>
    <property type="match status" value="1"/>
</dbReference>
<name>A0A3L8PRH2_9GAMM</name>
<gene>
    <name evidence="11" type="ORF">D5018_19495</name>
</gene>
<evidence type="ECO:0000256" key="6">
    <source>
        <dbReference type="ARBA" id="ARBA00023136"/>
    </source>
</evidence>
<evidence type="ECO:0000259" key="10">
    <source>
        <dbReference type="Pfam" id="PF21088"/>
    </source>
</evidence>
<dbReference type="InterPro" id="IPR049278">
    <property type="entry name" value="MS_channel_C"/>
</dbReference>
<sequence length="277" mass="30845">MEKLLTWFDTNSHMIWDFGTEILAAIFILFIGYKLAKFLKKKVIKYNEKKGIDVAISMFLADIIFATIIVLSFITALANLGVQTSTFIAVIGASGLAIALALKNSLANLASGVLISVLRPFKAGHYIEAAGKAGTIRKIELFYTELNTPDNKIVLIPNSQIWGSPIVNYSRESTRRIDLVIGISYDSDLLKAKEMLVDIISYDARILKDPECKVAVSELADSSVNFIVRPWVNADDYWTVRSDLLETIKLKFDNAGISIPFPQMDVHLQGNRAIKNR</sequence>
<dbReference type="EMBL" id="QZEI01000108">
    <property type="protein sequence ID" value="RLV58007.1"/>
    <property type="molecule type" value="Genomic_DNA"/>
</dbReference>
<evidence type="ECO:0000313" key="11">
    <source>
        <dbReference type="EMBL" id="RLV58007.1"/>
    </source>
</evidence>
<keyword evidence="12" id="KW-1185">Reference proteome</keyword>
<dbReference type="PANTHER" id="PTHR30221:SF1">
    <property type="entry name" value="SMALL-CONDUCTANCE MECHANOSENSITIVE CHANNEL"/>
    <property type="match status" value="1"/>
</dbReference>
<feature type="domain" description="Mechanosensitive ion channel MscS C-terminal" evidence="9">
    <location>
        <begin position="177"/>
        <end position="259"/>
    </location>
</feature>
<dbReference type="GO" id="GO:0008381">
    <property type="term" value="F:mechanosensitive monoatomic ion channel activity"/>
    <property type="evidence" value="ECO:0007669"/>
    <property type="project" value="InterPro"/>
</dbReference>
<dbReference type="SUPFAM" id="SSF82689">
    <property type="entry name" value="Mechanosensitive channel protein MscS (YggB), C-terminal domain"/>
    <property type="match status" value="1"/>
</dbReference>
<evidence type="ECO:0000256" key="5">
    <source>
        <dbReference type="ARBA" id="ARBA00022989"/>
    </source>
</evidence>
<dbReference type="InterPro" id="IPR045275">
    <property type="entry name" value="MscS_archaea/bacteria_type"/>
</dbReference>
<comment type="subunit">
    <text evidence="7">Homoheptamer.</text>
</comment>
<organism evidence="11 12">
    <name type="scientific">Parashewanella curva</name>
    <dbReference type="NCBI Taxonomy" id="2338552"/>
    <lineage>
        <taxon>Bacteria</taxon>
        <taxon>Pseudomonadati</taxon>
        <taxon>Pseudomonadota</taxon>
        <taxon>Gammaproteobacteria</taxon>
        <taxon>Alteromonadales</taxon>
        <taxon>Shewanellaceae</taxon>
        <taxon>Parashewanella</taxon>
    </lineage>
</organism>
<keyword evidence="3" id="KW-1003">Cell membrane</keyword>
<protein>
    <recommendedName>
        <fullName evidence="7">Small-conductance mechanosensitive channel</fullName>
    </recommendedName>
</protein>
<dbReference type="GO" id="GO:0005886">
    <property type="term" value="C:plasma membrane"/>
    <property type="evidence" value="ECO:0007669"/>
    <property type="project" value="UniProtKB-SubCell"/>
</dbReference>
<dbReference type="Pfam" id="PF21088">
    <property type="entry name" value="MS_channel_1st"/>
    <property type="match status" value="1"/>
</dbReference>
<evidence type="ECO:0000256" key="7">
    <source>
        <dbReference type="RuleBase" id="RU369025"/>
    </source>
</evidence>
<dbReference type="AlphaFoldDB" id="A0A3L8PRH2"/>
<accession>A0A3L8PRH2</accession>
<keyword evidence="7" id="KW-0997">Cell inner membrane</keyword>
<dbReference type="InterPro" id="IPR010920">
    <property type="entry name" value="LSM_dom_sf"/>
</dbReference>
<feature type="domain" description="Mechanosensitive ion channel transmembrane helices 2/3" evidence="10">
    <location>
        <begin position="63"/>
        <end position="103"/>
    </location>
</feature>
<dbReference type="InterPro" id="IPR008910">
    <property type="entry name" value="MSC_TM_helix"/>
</dbReference>
<dbReference type="InterPro" id="IPR011014">
    <property type="entry name" value="MscS_channel_TM-2"/>
</dbReference>
<comment type="subcellular location">
    <subcellularLocation>
        <location evidence="7">Cell inner membrane</location>
        <topology evidence="7">Multi-pass membrane protein</topology>
    </subcellularLocation>
    <subcellularLocation>
        <location evidence="1">Cell membrane</location>
        <topology evidence="1">Multi-pass membrane protein</topology>
    </subcellularLocation>
</comment>
<comment type="caution">
    <text evidence="11">The sequence shown here is derived from an EMBL/GenBank/DDBJ whole genome shotgun (WGS) entry which is preliminary data.</text>
</comment>
<dbReference type="InterPro" id="IPR023408">
    <property type="entry name" value="MscS_beta-dom_sf"/>
</dbReference>
<evidence type="ECO:0000259" key="9">
    <source>
        <dbReference type="Pfam" id="PF21082"/>
    </source>
</evidence>
<evidence type="ECO:0000259" key="8">
    <source>
        <dbReference type="Pfam" id="PF00924"/>
    </source>
</evidence>
<proteinExistence type="inferred from homology"/>
<dbReference type="RefSeq" id="WP_121840658.1">
    <property type="nucleotide sequence ID" value="NZ_ML014857.1"/>
</dbReference>
<evidence type="ECO:0000256" key="1">
    <source>
        <dbReference type="ARBA" id="ARBA00004651"/>
    </source>
</evidence>
<dbReference type="OrthoDB" id="9809206at2"/>
<dbReference type="SUPFAM" id="SSF82861">
    <property type="entry name" value="Mechanosensitive channel protein MscS (YggB), transmembrane region"/>
    <property type="match status" value="1"/>
</dbReference>
<feature type="domain" description="Mechanosensitive ion channel MscS" evidence="8">
    <location>
        <begin position="104"/>
        <end position="171"/>
    </location>
</feature>
<dbReference type="SUPFAM" id="SSF50182">
    <property type="entry name" value="Sm-like ribonucleoproteins"/>
    <property type="match status" value="1"/>
</dbReference>
<evidence type="ECO:0000313" key="12">
    <source>
        <dbReference type="Proteomes" id="UP000281474"/>
    </source>
</evidence>
<keyword evidence="7" id="KW-0813">Transport</keyword>
<comment type="caution">
    <text evidence="7">Lacks conserved residue(s) required for the propagation of feature annotation.</text>
</comment>
<comment type="function">
    <text evidence="7">Mechanosensitive channel that participates in the regulation of osmotic pressure changes within the cell, opening in response to stretch forces in the membrane lipid bilayer, without the need for other proteins. Contributes to normal resistance to hypoosmotic shock. Forms an ion channel of 1.0 nanosiemens conductance with a slight preference for anions.</text>
</comment>
<feature type="transmembrane region" description="Helical" evidence="7">
    <location>
        <begin position="14"/>
        <end position="33"/>
    </location>
</feature>
<evidence type="ECO:0000256" key="2">
    <source>
        <dbReference type="ARBA" id="ARBA00008017"/>
    </source>
</evidence>
<dbReference type="Gene3D" id="3.30.70.100">
    <property type="match status" value="1"/>
</dbReference>
<feature type="transmembrane region" description="Helical" evidence="7">
    <location>
        <begin position="84"/>
        <end position="102"/>
    </location>
</feature>
<evidence type="ECO:0000256" key="3">
    <source>
        <dbReference type="ARBA" id="ARBA00022475"/>
    </source>
</evidence>
<dbReference type="PANTHER" id="PTHR30221">
    <property type="entry name" value="SMALL-CONDUCTANCE MECHANOSENSITIVE CHANNEL"/>
    <property type="match status" value="1"/>
</dbReference>
<keyword evidence="6 7" id="KW-0472">Membrane</keyword>
<keyword evidence="5 7" id="KW-1133">Transmembrane helix</keyword>
<keyword evidence="7" id="KW-0407">Ion channel</keyword>
<dbReference type="InterPro" id="IPR049142">
    <property type="entry name" value="MS_channel_1st"/>
</dbReference>
<dbReference type="Proteomes" id="UP000281474">
    <property type="component" value="Unassembled WGS sequence"/>
</dbReference>
<evidence type="ECO:0000256" key="4">
    <source>
        <dbReference type="ARBA" id="ARBA00022692"/>
    </source>
</evidence>
<dbReference type="InterPro" id="IPR006685">
    <property type="entry name" value="MscS_channel_2nd"/>
</dbReference>
<comment type="similarity">
    <text evidence="2 7">Belongs to the MscS (TC 1.A.23) family.</text>
</comment>
<dbReference type="Pfam" id="PF05552">
    <property type="entry name" value="MS_channel_1st_1"/>
    <property type="match status" value="1"/>
</dbReference>
<feature type="transmembrane region" description="Helical" evidence="7">
    <location>
        <begin position="54"/>
        <end position="78"/>
    </location>
</feature>
<dbReference type="Gene3D" id="2.30.30.60">
    <property type="match status" value="1"/>
</dbReference>